<keyword evidence="4" id="KW-0804">Transcription</keyword>
<dbReference type="HOGENOM" id="CLU_029801_0_0_1"/>
<dbReference type="GO" id="GO:0008270">
    <property type="term" value="F:zinc ion binding"/>
    <property type="evidence" value="ECO:0007669"/>
    <property type="project" value="InterPro"/>
</dbReference>
<keyword evidence="2" id="KW-0479">Metal-binding</keyword>
<comment type="subcellular location">
    <subcellularLocation>
        <location evidence="1">Nucleus</location>
    </subcellularLocation>
</comment>
<gene>
    <name evidence="7" type="ORF">OIDMADRAFT_130341</name>
</gene>
<dbReference type="PANTHER" id="PTHR47338:SF10">
    <property type="entry name" value="TRANSCRIPTION FACTOR DOMAIN-CONTAINING PROTEIN-RELATED"/>
    <property type="match status" value="1"/>
</dbReference>
<evidence type="ECO:0000256" key="4">
    <source>
        <dbReference type="ARBA" id="ARBA00023163"/>
    </source>
</evidence>
<dbReference type="EMBL" id="KN832882">
    <property type="protein sequence ID" value="KIM97087.1"/>
    <property type="molecule type" value="Genomic_DNA"/>
</dbReference>
<dbReference type="GO" id="GO:0003677">
    <property type="term" value="F:DNA binding"/>
    <property type="evidence" value="ECO:0007669"/>
    <property type="project" value="InterPro"/>
</dbReference>
<dbReference type="STRING" id="913774.A0A0C3D5D4"/>
<protein>
    <recommendedName>
        <fullName evidence="6">Xylanolytic transcriptional activator regulatory domain-containing protein</fullName>
    </recommendedName>
</protein>
<sequence>MHPSSALEILNESTFKTLECWGEWITVDIFQQACLLTYYDFHQNSGPNVSMKAGQLTRQAYRYGLNELDNPDQCALYSYRRVDEDEIEEWRKIWWFIYCLDSYSNTSSGMPFIIELGSIRTALVGGGLTQDPTFSRPENMIFLPSNTDDLWETLRNIIKGGQELNFNIHMVTTTLLREANRLHRLHIQSCPQRVYDQITAFKEHISAVRLALPSGYLSPSRNTLIDESQYDHHARLVCVLHLHLARLLLVLPPFPPQIGNEWFQNWCESLASCQDIAAVVKEWNSTFTSATDPAICLAIIPALLVLQLHNRCGHEDDQITLTRIASNSNVLLLFLDQFSSLWSLPRVLKGKTLAPKYSTSVTDYISIQAAYVTVLTRIPDKLTIAEVGYLIKTRRAPLHPNFLLHQQQL</sequence>
<dbReference type="InParanoid" id="A0A0C3D5D4"/>
<reference evidence="7 8" key="1">
    <citation type="submission" date="2014-04" db="EMBL/GenBank/DDBJ databases">
        <authorList>
            <consortium name="DOE Joint Genome Institute"/>
            <person name="Kuo A."/>
            <person name="Martino E."/>
            <person name="Perotto S."/>
            <person name="Kohler A."/>
            <person name="Nagy L.G."/>
            <person name="Floudas D."/>
            <person name="Copeland A."/>
            <person name="Barry K.W."/>
            <person name="Cichocki N."/>
            <person name="Veneault-Fourrey C."/>
            <person name="LaButti K."/>
            <person name="Lindquist E.A."/>
            <person name="Lipzen A."/>
            <person name="Lundell T."/>
            <person name="Morin E."/>
            <person name="Murat C."/>
            <person name="Sun H."/>
            <person name="Tunlid A."/>
            <person name="Henrissat B."/>
            <person name="Grigoriev I.V."/>
            <person name="Hibbett D.S."/>
            <person name="Martin F."/>
            <person name="Nordberg H.P."/>
            <person name="Cantor M.N."/>
            <person name="Hua S.X."/>
        </authorList>
    </citation>
    <scope>NUCLEOTIDE SEQUENCE [LARGE SCALE GENOMIC DNA]</scope>
    <source>
        <strain evidence="7 8">Zn</strain>
    </source>
</reference>
<dbReference type="InterPro" id="IPR050815">
    <property type="entry name" value="TF_fung"/>
</dbReference>
<evidence type="ECO:0000313" key="8">
    <source>
        <dbReference type="Proteomes" id="UP000054321"/>
    </source>
</evidence>
<name>A0A0C3D5D4_OIDMZ</name>
<accession>A0A0C3D5D4</accession>
<dbReference type="Proteomes" id="UP000054321">
    <property type="component" value="Unassembled WGS sequence"/>
</dbReference>
<evidence type="ECO:0000256" key="5">
    <source>
        <dbReference type="ARBA" id="ARBA00023242"/>
    </source>
</evidence>
<dbReference type="OrthoDB" id="3362851at2759"/>
<keyword evidence="8" id="KW-1185">Reference proteome</keyword>
<keyword evidence="5" id="KW-0539">Nucleus</keyword>
<keyword evidence="3" id="KW-0805">Transcription regulation</keyword>
<feature type="domain" description="Xylanolytic transcriptional activator regulatory" evidence="6">
    <location>
        <begin position="13"/>
        <end position="156"/>
    </location>
</feature>
<evidence type="ECO:0000256" key="1">
    <source>
        <dbReference type="ARBA" id="ARBA00004123"/>
    </source>
</evidence>
<dbReference type="PANTHER" id="PTHR47338">
    <property type="entry name" value="ZN(II)2CYS6 TRANSCRIPTION FACTOR (EUROFUNG)-RELATED"/>
    <property type="match status" value="1"/>
</dbReference>
<dbReference type="AlphaFoldDB" id="A0A0C3D5D4"/>
<dbReference type="GO" id="GO:0005634">
    <property type="term" value="C:nucleus"/>
    <property type="evidence" value="ECO:0007669"/>
    <property type="project" value="UniProtKB-SubCell"/>
</dbReference>
<dbReference type="Pfam" id="PF04082">
    <property type="entry name" value="Fungal_trans"/>
    <property type="match status" value="1"/>
</dbReference>
<reference evidence="8" key="2">
    <citation type="submission" date="2015-01" db="EMBL/GenBank/DDBJ databases">
        <title>Evolutionary Origins and Diversification of the Mycorrhizal Mutualists.</title>
        <authorList>
            <consortium name="DOE Joint Genome Institute"/>
            <consortium name="Mycorrhizal Genomics Consortium"/>
            <person name="Kohler A."/>
            <person name="Kuo A."/>
            <person name="Nagy L.G."/>
            <person name="Floudas D."/>
            <person name="Copeland A."/>
            <person name="Barry K.W."/>
            <person name="Cichocki N."/>
            <person name="Veneault-Fourrey C."/>
            <person name="LaButti K."/>
            <person name="Lindquist E.A."/>
            <person name="Lipzen A."/>
            <person name="Lundell T."/>
            <person name="Morin E."/>
            <person name="Murat C."/>
            <person name="Riley R."/>
            <person name="Ohm R."/>
            <person name="Sun H."/>
            <person name="Tunlid A."/>
            <person name="Henrissat B."/>
            <person name="Grigoriev I.V."/>
            <person name="Hibbett D.S."/>
            <person name="Martin F."/>
        </authorList>
    </citation>
    <scope>NUCLEOTIDE SEQUENCE [LARGE SCALE GENOMIC DNA]</scope>
    <source>
        <strain evidence="8">Zn</strain>
    </source>
</reference>
<dbReference type="InterPro" id="IPR007219">
    <property type="entry name" value="XnlR_reg_dom"/>
</dbReference>
<evidence type="ECO:0000256" key="2">
    <source>
        <dbReference type="ARBA" id="ARBA00022723"/>
    </source>
</evidence>
<evidence type="ECO:0000256" key="3">
    <source>
        <dbReference type="ARBA" id="ARBA00023015"/>
    </source>
</evidence>
<evidence type="ECO:0000313" key="7">
    <source>
        <dbReference type="EMBL" id="KIM97087.1"/>
    </source>
</evidence>
<dbReference type="GO" id="GO:0006351">
    <property type="term" value="P:DNA-templated transcription"/>
    <property type="evidence" value="ECO:0007669"/>
    <property type="project" value="InterPro"/>
</dbReference>
<proteinExistence type="predicted"/>
<evidence type="ECO:0000259" key="6">
    <source>
        <dbReference type="Pfam" id="PF04082"/>
    </source>
</evidence>
<organism evidence="7 8">
    <name type="scientific">Oidiodendron maius (strain Zn)</name>
    <dbReference type="NCBI Taxonomy" id="913774"/>
    <lineage>
        <taxon>Eukaryota</taxon>
        <taxon>Fungi</taxon>
        <taxon>Dikarya</taxon>
        <taxon>Ascomycota</taxon>
        <taxon>Pezizomycotina</taxon>
        <taxon>Leotiomycetes</taxon>
        <taxon>Leotiomycetes incertae sedis</taxon>
        <taxon>Myxotrichaceae</taxon>
        <taxon>Oidiodendron</taxon>
    </lineage>
</organism>
<dbReference type="CDD" id="cd12148">
    <property type="entry name" value="fungal_TF_MHR"/>
    <property type="match status" value="1"/>
</dbReference>
<dbReference type="GO" id="GO:0000981">
    <property type="term" value="F:DNA-binding transcription factor activity, RNA polymerase II-specific"/>
    <property type="evidence" value="ECO:0007669"/>
    <property type="project" value="InterPro"/>
</dbReference>